<evidence type="ECO:0000256" key="2">
    <source>
        <dbReference type="ARBA" id="ARBA00023002"/>
    </source>
</evidence>
<dbReference type="AlphaFoldDB" id="A0AAD1ZWU0"/>
<keyword evidence="2" id="KW-0560">Oxidoreductase</keyword>
<dbReference type="PANTHER" id="PTHR23382">
    <property type="entry name" value="MALATE DEHYDROGENASE"/>
    <property type="match status" value="1"/>
</dbReference>
<dbReference type="InterPro" id="IPR036291">
    <property type="entry name" value="NAD(P)-bd_dom_sf"/>
</dbReference>
<evidence type="ECO:0000256" key="1">
    <source>
        <dbReference type="ARBA" id="ARBA00009613"/>
    </source>
</evidence>
<reference evidence="3" key="1">
    <citation type="submission" date="2023-05" db="EMBL/GenBank/DDBJ databases">
        <authorList>
            <person name="Huff M."/>
        </authorList>
    </citation>
    <scope>NUCLEOTIDE SEQUENCE</scope>
</reference>
<name>A0AAD1ZWU0_9LAMI</name>
<dbReference type="Gene3D" id="3.40.50.720">
    <property type="entry name" value="NAD(P)-binding Rossmann-like Domain"/>
    <property type="match status" value="1"/>
</dbReference>
<proteinExistence type="inferred from homology"/>
<evidence type="ECO:0000313" key="3">
    <source>
        <dbReference type="EMBL" id="CAI9777271.1"/>
    </source>
</evidence>
<accession>A0AAD1ZWU0</accession>
<comment type="similarity">
    <text evidence="1">Belongs to the LDH/MDH superfamily. MDH type 2 family.</text>
</comment>
<dbReference type="InterPro" id="IPR010945">
    <property type="entry name" value="Malate_DH_type2"/>
</dbReference>
<dbReference type="GO" id="GO:0016615">
    <property type="term" value="F:malate dehydrogenase activity"/>
    <property type="evidence" value="ECO:0007669"/>
    <property type="project" value="InterPro"/>
</dbReference>
<dbReference type="Proteomes" id="UP000834106">
    <property type="component" value="Chromosome 15"/>
</dbReference>
<keyword evidence="4" id="KW-1185">Reference proteome</keyword>
<protein>
    <submittedName>
        <fullName evidence="3">Uncharacterized protein</fullName>
    </submittedName>
</protein>
<sequence length="111" mass="12002">MRYALAHMIARGVILGADQLVIVHVQDILPATEALVATTDVVEACTGVNIAVMVGGFPKKEGGHMTDVMSKNVSIYNSQASAHEKHDAANYKIVDEIGYKEQQNISFPYQG</sequence>
<gene>
    <name evidence="3" type="ORF">FPE_LOCUS24701</name>
</gene>
<dbReference type="GO" id="GO:0006108">
    <property type="term" value="P:malate metabolic process"/>
    <property type="evidence" value="ECO:0007669"/>
    <property type="project" value="InterPro"/>
</dbReference>
<organism evidence="3 4">
    <name type="scientific">Fraxinus pennsylvanica</name>
    <dbReference type="NCBI Taxonomy" id="56036"/>
    <lineage>
        <taxon>Eukaryota</taxon>
        <taxon>Viridiplantae</taxon>
        <taxon>Streptophyta</taxon>
        <taxon>Embryophyta</taxon>
        <taxon>Tracheophyta</taxon>
        <taxon>Spermatophyta</taxon>
        <taxon>Magnoliopsida</taxon>
        <taxon>eudicotyledons</taxon>
        <taxon>Gunneridae</taxon>
        <taxon>Pentapetalae</taxon>
        <taxon>asterids</taxon>
        <taxon>lamiids</taxon>
        <taxon>Lamiales</taxon>
        <taxon>Oleaceae</taxon>
        <taxon>Oleeae</taxon>
        <taxon>Fraxinus</taxon>
    </lineage>
</organism>
<dbReference type="SUPFAM" id="SSF51735">
    <property type="entry name" value="NAD(P)-binding Rossmann-fold domains"/>
    <property type="match status" value="1"/>
</dbReference>
<evidence type="ECO:0000313" key="4">
    <source>
        <dbReference type="Proteomes" id="UP000834106"/>
    </source>
</evidence>
<dbReference type="EMBL" id="OU503050">
    <property type="protein sequence ID" value="CAI9777271.1"/>
    <property type="molecule type" value="Genomic_DNA"/>
</dbReference>